<keyword evidence="1" id="KW-0479">Metal-binding</keyword>
<reference evidence="7" key="1">
    <citation type="submission" date="2016-11" db="UniProtKB">
        <authorList>
            <consortium name="WormBaseParasite"/>
        </authorList>
    </citation>
    <scope>IDENTIFICATION</scope>
</reference>
<dbReference type="SMART" id="SM00054">
    <property type="entry name" value="EFh"/>
    <property type="match status" value="2"/>
</dbReference>
<dbReference type="Gene3D" id="1.10.238.10">
    <property type="entry name" value="EF-hand"/>
    <property type="match status" value="2"/>
</dbReference>
<dbReference type="GO" id="GO:0005509">
    <property type="term" value="F:calcium ion binding"/>
    <property type="evidence" value="ECO:0007669"/>
    <property type="project" value="InterPro"/>
</dbReference>
<dbReference type="CDD" id="cd00051">
    <property type="entry name" value="EFh"/>
    <property type="match status" value="1"/>
</dbReference>
<organism evidence="6 7">
    <name type="scientific">Macrostomum lignano</name>
    <dbReference type="NCBI Taxonomy" id="282301"/>
    <lineage>
        <taxon>Eukaryota</taxon>
        <taxon>Metazoa</taxon>
        <taxon>Spiralia</taxon>
        <taxon>Lophotrochozoa</taxon>
        <taxon>Platyhelminthes</taxon>
        <taxon>Rhabditophora</taxon>
        <taxon>Macrostomorpha</taxon>
        <taxon>Macrostomida</taxon>
        <taxon>Macrostomidae</taxon>
        <taxon>Macrostomum</taxon>
    </lineage>
</organism>
<evidence type="ECO:0000313" key="6">
    <source>
        <dbReference type="Proteomes" id="UP000095280"/>
    </source>
</evidence>
<keyword evidence="6" id="KW-1185">Reference proteome</keyword>
<dbReference type="PROSITE" id="PS00018">
    <property type="entry name" value="EF_HAND_1"/>
    <property type="match status" value="2"/>
</dbReference>
<evidence type="ECO:0000256" key="4">
    <source>
        <dbReference type="SAM" id="MobiDB-lite"/>
    </source>
</evidence>
<protein>
    <submittedName>
        <fullName evidence="7">Calmodulin</fullName>
    </submittedName>
</protein>
<dbReference type="AlphaFoldDB" id="A0A1I8JNP7"/>
<dbReference type="InterPro" id="IPR018247">
    <property type="entry name" value="EF_Hand_1_Ca_BS"/>
</dbReference>
<dbReference type="InterPro" id="IPR002048">
    <property type="entry name" value="EF_hand_dom"/>
</dbReference>
<dbReference type="PANTHER" id="PTHR10891">
    <property type="entry name" value="EF-HAND CALCIUM-BINDING DOMAIN CONTAINING PROTEIN"/>
    <property type="match status" value="1"/>
</dbReference>
<feature type="compositionally biased region" description="Basic residues" evidence="4">
    <location>
        <begin position="8"/>
        <end position="18"/>
    </location>
</feature>
<dbReference type="SUPFAM" id="SSF47473">
    <property type="entry name" value="EF-hand"/>
    <property type="match status" value="1"/>
</dbReference>
<keyword evidence="3" id="KW-0106">Calcium</keyword>
<evidence type="ECO:0000259" key="5">
    <source>
        <dbReference type="PROSITE" id="PS50222"/>
    </source>
</evidence>
<dbReference type="Pfam" id="PF13202">
    <property type="entry name" value="EF-hand_5"/>
    <property type="match status" value="1"/>
</dbReference>
<accession>A0A1I8JNP7</accession>
<name>A0A1I8JNP7_9PLAT</name>
<dbReference type="WBParaSite" id="snap_masked-unitig_22362-processed-gene-0.0-mRNA-1">
    <property type="protein sequence ID" value="snap_masked-unitig_22362-processed-gene-0.0-mRNA-1"/>
    <property type="gene ID" value="snap_masked-unitig_22362-processed-gene-0.0"/>
</dbReference>
<evidence type="ECO:0000256" key="2">
    <source>
        <dbReference type="ARBA" id="ARBA00022737"/>
    </source>
</evidence>
<feature type="domain" description="EF-hand" evidence="5">
    <location>
        <begin position="67"/>
        <end position="92"/>
    </location>
</feature>
<dbReference type="InterPro" id="IPR011992">
    <property type="entry name" value="EF-hand-dom_pair"/>
</dbReference>
<evidence type="ECO:0000256" key="3">
    <source>
        <dbReference type="ARBA" id="ARBA00022837"/>
    </source>
</evidence>
<feature type="region of interest" description="Disordered" evidence="4">
    <location>
        <begin position="1"/>
        <end position="31"/>
    </location>
</feature>
<evidence type="ECO:0000313" key="7">
    <source>
        <dbReference type="WBParaSite" id="snap_masked-unitig_22362-processed-gene-0.0-mRNA-1"/>
    </source>
</evidence>
<dbReference type="PROSITE" id="PS50222">
    <property type="entry name" value="EF_HAND_2"/>
    <property type="match status" value="2"/>
</dbReference>
<dbReference type="Proteomes" id="UP000095280">
    <property type="component" value="Unplaced"/>
</dbReference>
<proteinExistence type="predicted"/>
<sequence length="213" mass="23785">HDQGRRLGWQRHHRIRGVHQHDGNRSGSQAASTEDLQELFKAFDKNGDGFISPEELKSVMSSLEMIRHADTNRDGFIDFSEFRRLLDALGIIDDFIDKFSVLFEAAKRSLPPGDSLISNSTRIPVLQLQLIAQAQLTTMKCPVLKVVLPLLLVLAVALWSPAEGRPAAAAELKDWLWADAEEALLLSLLRQRAAAQAEKRGFRGTLRFASNYG</sequence>
<dbReference type="InterPro" id="IPR039647">
    <property type="entry name" value="EF_hand_pair_protein_CML-like"/>
</dbReference>
<evidence type="ECO:0000256" key="1">
    <source>
        <dbReference type="ARBA" id="ARBA00022723"/>
    </source>
</evidence>
<keyword evidence="2" id="KW-0677">Repeat</keyword>
<feature type="domain" description="EF-hand" evidence="5">
    <location>
        <begin position="31"/>
        <end position="66"/>
    </location>
</feature>
<dbReference type="Pfam" id="PF00036">
    <property type="entry name" value="EF-hand_1"/>
    <property type="match status" value="1"/>
</dbReference>